<dbReference type="STRING" id="66969.Lwal_1904"/>
<comment type="caution">
    <text evidence="1">The sequence shown here is derived from an EMBL/GenBank/DDBJ whole genome shotgun (WGS) entry which is preliminary data.</text>
</comment>
<evidence type="ECO:0000313" key="1">
    <source>
        <dbReference type="EMBL" id="KTD78469.1"/>
    </source>
</evidence>
<dbReference type="EMBL" id="LNZB01000041">
    <property type="protein sequence ID" value="KTD78469.1"/>
    <property type="molecule type" value="Genomic_DNA"/>
</dbReference>
<protein>
    <submittedName>
        <fullName evidence="1">Uncharacterized protein</fullName>
    </submittedName>
</protein>
<dbReference type="RefSeq" id="WP_133141224.1">
    <property type="nucleotide sequence ID" value="NZ_CAAAIQ010000004.1"/>
</dbReference>
<dbReference type="Proteomes" id="UP000054729">
    <property type="component" value="Unassembled WGS sequence"/>
</dbReference>
<name>A0A0W1AAT1_9GAMM</name>
<reference evidence="1 2" key="1">
    <citation type="submission" date="2015-11" db="EMBL/GenBank/DDBJ databases">
        <title>Genomic analysis of 38 Legionella species identifies large and diverse effector repertoires.</title>
        <authorList>
            <person name="Burstein D."/>
            <person name="Amaro F."/>
            <person name="Zusman T."/>
            <person name="Lifshitz Z."/>
            <person name="Cohen O."/>
            <person name="Gilbert J.A."/>
            <person name="Pupko T."/>
            <person name="Shuman H.A."/>
            <person name="Segal G."/>
        </authorList>
    </citation>
    <scope>NUCLEOTIDE SEQUENCE [LARGE SCALE GENOMIC DNA]</scope>
    <source>
        <strain evidence="1 2">ATCC 51914</strain>
    </source>
</reference>
<organism evidence="1 2">
    <name type="scientific">Legionella waltersii</name>
    <dbReference type="NCBI Taxonomy" id="66969"/>
    <lineage>
        <taxon>Bacteria</taxon>
        <taxon>Pseudomonadati</taxon>
        <taxon>Pseudomonadota</taxon>
        <taxon>Gammaproteobacteria</taxon>
        <taxon>Legionellales</taxon>
        <taxon>Legionellaceae</taxon>
        <taxon>Legionella</taxon>
    </lineage>
</organism>
<gene>
    <name evidence="1" type="ORF">Lwal_1904</name>
</gene>
<dbReference type="PATRIC" id="fig|66969.6.peg.2069"/>
<evidence type="ECO:0000313" key="2">
    <source>
        <dbReference type="Proteomes" id="UP000054729"/>
    </source>
</evidence>
<sequence>MHPYKMELIHTIIDEIKLLCSNEYVNESASIQSPLRLTDEQLQDLIFKIVISLPDKLIYLSDERQIRYYVKLIASEFVLFQVNEDLANPSYPILFSNFINELNSHLIKKSPLR</sequence>
<dbReference type="OrthoDB" id="9930794at2"/>
<proteinExistence type="predicted"/>
<keyword evidence="2" id="KW-1185">Reference proteome</keyword>
<accession>A0A0W1AAT1</accession>
<dbReference type="AlphaFoldDB" id="A0A0W1AAT1"/>